<dbReference type="GO" id="GO:0006203">
    <property type="term" value="P:dGTP catabolic process"/>
    <property type="evidence" value="ECO:0007669"/>
    <property type="project" value="TreeGrafter"/>
</dbReference>
<dbReference type="Gene3D" id="3.30.70.2760">
    <property type="match status" value="1"/>
</dbReference>
<feature type="region of interest" description="Disordered" evidence="1">
    <location>
        <begin position="619"/>
        <end position="641"/>
    </location>
</feature>
<accession>A0A7S1FPS3</accession>
<dbReference type="InterPro" id="IPR003607">
    <property type="entry name" value="HD/PDEase_dom"/>
</dbReference>
<protein>
    <recommendedName>
        <fullName evidence="2">HD/PDEase domain-containing protein</fullName>
    </recommendedName>
</protein>
<feature type="domain" description="HD/PDEase" evidence="2">
    <location>
        <begin position="119"/>
        <end position="317"/>
    </location>
</feature>
<dbReference type="PANTHER" id="PTHR11373">
    <property type="entry name" value="DEOXYNUCLEOSIDE TRIPHOSPHATE TRIPHOSPHOHYDROLASE"/>
    <property type="match status" value="1"/>
</dbReference>
<evidence type="ECO:0000256" key="1">
    <source>
        <dbReference type="SAM" id="MobiDB-lite"/>
    </source>
</evidence>
<gene>
    <name evidence="3" type="ORF">CHYS00102_LOCUS9215</name>
</gene>
<proteinExistence type="predicted"/>
<dbReference type="GO" id="GO:0005634">
    <property type="term" value="C:nucleus"/>
    <property type="evidence" value="ECO:0007669"/>
    <property type="project" value="TreeGrafter"/>
</dbReference>
<dbReference type="Pfam" id="PF01966">
    <property type="entry name" value="HD"/>
    <property type="match status" value="1"/>
</dbReference>
<dbReference type="Gene3D" id="1.10.3210.10">
    <property type="entry name" value="Hypothetical protein af1432"/>
    <property type="match status" value="1"/>
</dbReference>
<name>A0A7S1FPS3_9STRA</name>
<feature type="compositionally biased region" description="Acidic residues" evidence="1">
    <location>
        <begin position="622"/>
        <end position="635"/>
    </location>
</feature>
<sequence length="657" mass="74873">MNLGNDSHGYDRPYFSAREGTAEVSRDAFVNVGVASPLSAARSSTREISPFNASHPRHEKNGNFTTRELGLITGKRTACITHKTIDLDPLTCAIMDTSPFQRLRNLKQLGCVQHLYKDGTHNRFQHSLGVAFLADQTCRNLQHNQPLLNITTKDRICIKIAGLCHDLGHGPFSHIYDGELQKRARKSKALMAAGDVPPPFCHEEASLMMFDAILKELGLEMDRTKLDEPLKQIGDGINASGFGVKNSNRGDLTVLHSRDIIFIKECILGEPLEENKGQFLGRSRDKEFLYDIVSNRHSGLDVDKLDYFMRDTQHCLATKADFSLLIEEVRVARALCTDPMPGHQCRNFPNEPNYHLMTVWPDKLVVTAMGFFKKRMELHKNIYTHRKVKCVEHMIVDILEMAMPYLRLEKGLSILQAVKDPEVYVHLDDSIIERIQFSDKVELKPAQDLIKRLKRRDLYKFITSKSISNDDPDSEKYWNMDEEQIKDGMVHAAKNQAALLEEYFELDKDIIIVEKLKIHHGKSDKNPVDRLRFLSKAEMIDLYDLPVEQLPEAKLVDDSNYRSFLPHSFQDRMLRIFCKKNDPNILHSVHVAFEAFISGEADGPITTLPYSGQSLPVFLTQDDSDSSGSNDEEEITASASKRPNISFYEEIKKRSKR</sequence>
<dbReference type="EMBL" id="HBFR01012751">
    <property type="protein sequence ID" value="CAD8882027.1"/>
    <property type="molecule type" value="Transcribed_RNA"/>
</dbReference>
<dbReference type="InterPro" id="IPR050135">
    <property type="entry name" value="dGTPase-like"/>
</dbReference>
<dbReference type="AlphaFoldDB" id="A0A7S1FPS3"/>
<reference evidence="3" key="1">
    <citation type="submission" date="2021-01" db="EMBL/GenBank/DDBJ databases">
        <authorList>
            <person name="Corre E."/>
            <person name="Pelletier E."/>
            <person name="Niang G."/>
            <person name="Scheremetjew M."/>
            <person name="Finn R."/>
            <person name="Kale V."/>
            <person name="Holt S."/>
            <person name="Cochrane G."/>
            <person name="Meng A."/>
            <person name="Brown T."/>
            <person name="Cohen L."/>
        </authorList>
    </citation>
    <scope>NUCLEOTIDE SEQUENCE</scope>
    <source>
        <strain evidence="3">308</strain>
    </source>
</reference>
<dbReference type="CDD" id="cd00077">
    <property type="entry name" value="HDc"/>
    <property type="match status" value="1"/>
</dbReference>
<dbReference type="GO" id="GO:0008832">
    <property type="term" value="F:dGTPase activity"/>
    <property type="evidence" value="ECO:0007669"/>
    <property type="project" value="TreeGrafter"/>
</dbReference>
<evidence type="ECO:0000259" key="2">
    <source>
        <dbReference type="SMART" id="SM00471"/>
    </source>
</evidence>
<dbReference type="PANTHER" id="PTHR11373:SF4">
    <property type="entry name" value="DEOXYNUCLEOSIDE TRIPHOSPHATE TRIPHOSPHOHYDROLASE SAMHD1"/>
    <property type="match status" value="1"/>
</dbReference>
<dbReference type="InterPro" id="IPR006674">
    <property type="entry name" value="HD_domain"/>
</dbReference>
<dbReference type="SMART" id="SM00471">
    <property type="entry name" value="HDc"/>
    <property type="match status" value="1"/>
</dbReference>
<evidence type="ECO:0000313" key="3">
    <source>
        <dbReference type="EMBL" id="CAD8882027.1"/>
    </source>
</evidence>
<dbReference type="SUPFAM" id="SSF109604">
    <property type="entry name" value="HD-domain/PDEase-like"/>
    <property type="match status" value="1"/>
</dbReference>
<organism evidence="3">
    <name type="scientific">Corethron hystrix</name>
    <dbReference type="NCBI Taxonomy" id="216773"/>
    <lineage>
        <taxon>Eukaryota</taxon>
        <taxon>Sar</taxon>
        <taxon>Stramenopiles</taxon>
        <taxon>Ochrophyta</taxon>
        <taxon>Bacillariophyta</taxon>
        <taxon>Coscinodiscophyceae</taxon>
        <taxon>Corethrophycidae</taxon>
        <taxon>Corethrales</taxon>
        <taxon>Corethraceae</taxon>
        <taxon>Corethron</taxon>
    </lineage>
</organism>